<evidence type="ECO:0000313" key="2">
    <source>
        <dbReference type="Proteomes" id="UP000558475"/>
    </source>
</evidence>
<protein>
    <submittedName>
        <fullName evidence="1">Uncharacterized protein</fullName>
    </submittedName>
</protein>
<gene>
    <name evidence="1" type="ORF">HGG76_08645</name>
</gene>
<dbReference type="Proteomes" id="UP000558475">
    <property type="component" value="Unassembled WGS sequence"/>
</dbReference>
<accession>A0A7X6JA95</accession>
<organism evidence="1 2">
    <name type="scientific">Brucella tritici</name>
    <dbReference type="NCBI Taxonomy" id="94626"/>
    <lineage>
        <taxon>Bacteria</taxon>
        <taxon>Pseudomonadati</taxon>
        <taxon>Pseudomonadota</taxon>
        <taxon>Alphaproteobacteria</taxon>
        <taxon>Hyphomicrobiales</taxon>
        <taxon>Brucellaceae</taxon>
        <taxon>Brucella/Ochrobactrum group</taxon>
        <taxon>Brucella</taxon>
    </lineage>
</organism>
<reference evidence="1 2" key="1">
    <citation type="submission" date="2020-04" db="EMBL/GenBank/DDBJ databases">
        <title>Whole genome sequencing of clinical and environmental type strains of Ochrobactrum.</title>
        <authorList>
            <person name="Dharne M."/>
        </authorList>
    </citation>
    <scope>NUCLEOTIDE SEQUENCE [LARGE SCALE GENOMIC DNA]</scope>
    <source>
        <strain evidence="1 2">DSM 13340</strain>
    </source>
</reference>
<dbReference type="EMBL" id="JAAXZB010000001">
    <property type="protein sequence ID" value="NKW09659.1"/>
    <property type="molecule type" value="Genomic_DNA"/>
</dbReference>
<sequence length="83" mass="8534">MRLTADVTTGSGVAGRGFGVTRFIGDWCVVVGAKGRASGLAHQSAAKIARAKSSAAGQPQQSSSRGVLFFSRISLRLVLTLAN</sequence>
<comment type="caution">
    <text evidence="1">The sequence shown here is derived from an EMBL/GenBank/DDBJ whole genome shotgun (WGS) entry which is preliminary data.</text>
</comment>
<dbReference type="AlphaFoldDB" id="A0A7X6JA95"/>
<name>A0A7X6JA95_9HYPH</name>
<evidence type="ECO:0000313" key="1">
    <source>
        <dbReference type="EMBL" id="NKW09659.1"/>
    </source>
</evidence>
<proteinExistence type="predicted"/>